<proteinExistence type="inferred from homology"/>
<keyword evidence="3" id="KW-1003">Cell membrane</keyword>
<dbReference type="GO" id="GO:0005886">
    <property type="term" value="C:plasma membrane"/>
    <property type="evidence" value="ECO:0007669"/>
    <property type="project" value="UniProtKB-SubCell"/>
</dbReference>
<dbReference type="Proteomes" id="UP000199473">
    <property type="component" value="Unassembled WGS sequence"/>
</dbReference>
<feature type="domain" description="PpiC" evidence="16">
    <location>
        <begin position="253"/>
        <end position="354"/>
    </location>
</feature>
<evidence type="ECO:0000256" key="3">
    <source>
        <dbReference type="ARBA" id="ARBA00022475"/>
    </source>
</evidence>
<dbReference type="GO" id="GO:0003755">
    <property type="term" value="F:peptidyl-prolyl cis-trans isomerase activity"/>
    <property type="evidence" value="ECO:0007669"/>
    <property type="project" value="UniProtKB-KW"/>
</dbReference>
<evidence type="ECO:0000256" key="15">
    <source>
        <dbReference type="SAM" id="Phobius"/>
    </source>
</evidence>
<dbReference type="PANTHER" id="PTHR47529:SF1">
    <property type="entry name" value="PERIPLASMIC CHAPERONE PPID"/>
    <property type="match status" value="1"/>
</dbReference>
<evidence type="ECO:0000256" key="4">
    <source>
        <dbReference type="ARBA" id="ARBA00022519"/>
    </source>
</evidence>
<reference evidence="17 18" key="1">
    <citation type="submission" date="2016-10" db="EMBL/GenBank/DDBJ databases">
        <authorList>
            <person name="de Groot N.N."/>
        </authorList>
    </citation>
    <scope>NUCLEOTIDE SEQUENCE [LARGE SCALE GENOMIC DNA]</scope>
    <source>
        <strain evidence="17 18">DSM 19981</strain>
    </source>
</reference>
<dbReference type="Pfam" id="PF13145">
    <property type="entry name" value="Rotamase_2"/>
    <property type="match status" value="1"/>
</dbReference>
<keyword evidence="8" id="KW-0143">Chaperone</keyword>
<feature type="transmembrane region" description="Helical" evidence="15">
    <location>
        <begin position="12"/>
        <end position="30"/>
    </location>
</feature>
<keyword evidence="18" id="KW-1185">Reference proteome</keyword>
<dbReference type="PANTHER" id="PTHR47529">
    <property type="entry name" value="PEPTIDYL-PROLYL CIS-TRANS ISOMERASE D"/>
    <property type="match status" value="1"/>
</dbReference>
<dbReference type="STRING" id="1123062.SAMN02745775_10983"/>
<evidence type="ECO:0000256" key="5">
    <source>
        <dbReference type="ARBA" id="ARBA00022692"/>
    </source>
</evidence>
<comment type="similarity">
    <text evidence="11">Belongs to the PpiD chaperone family.</text>
</comment>
<sequence>MITWFRALTQTWIAKVLFLLLVLSFGIWGIEDTVRNLWRETAVVRMEGASIEVPEAQTAARRELQRVTRQLGPSFEPEEPLRRAVAMQAVENLISERAQRLEATRIGVSTPDAVVQEYVFSIPNFQTGGRFNRLILDQWLRQNDMNEAMFLQLVRDDLQRIQLIGAVRTGAMAPTLLTNAMVRFEREQRVAQVAEFPLLEAPEPEPPTEAALARFHANNPDRFSTPAIREATVAVLTAETLADQVEVSDADLAAAYEARHSQFETPERRDLQQALLPTEDAARAIAAAWTANADFDAIQQAATAAGGGALSLGDLTRADLPIEALAAAVFAAPAGGITAPVQSPFGWHVMRVARITPGVTTPLAEVADRLRREVALERAGDLAFDRANRVEDAIAGGATLEEAARRYAMTVTTVKLDAEGRDAEGLPVVLPVPAAARQEALRSIFTAEMGRAPRLAELRQAEGFMAVELKAITPPALKPLESIADEVRLAFIVDARRRFQEEKAAALLGASRNGASLADAATAQGVQSDRMGPFGRQPVAGTPGLTVPPELLPAIFNLRVGEATMVPTRGGFAVAQLLEIIAADPAADPAAVANARTTLMSQSADELEAAYLAALRTRAAPRINQGLMQQVIP</sequence>
<keyword evidence="4" id="KW-0997">Cell inner membrane</keyword>
<evidence type="ECO:0000256" key="2">
    <source>
        <dbReference type="ARBA" id="ARBA00018370"/>
    </source>
</evidence>
<evidence type="ECO:0000256" key="13">
    <source>
        <dbReference type="ARBA" id="ARBA00042775"/>
    </source>
</evidence>
<dbReference type="RefSeq" id="WP_175534059.1">
    <property type="nucleotide sequence ID" value="NZ_FOSQ01000009.1"/>
</dbReference>
<evidence type="ECO:0000256" key="10">
    <source>
        <dbReference type="ARBA" id="ARBA00031484"/>
    </source>
</evidence>
<dbReference type="Pfam" id="PF13624">
    <property type="entry name" value="SurA_N_3"/>
    <property type="match status" value="1"/>
</dbReference>
<comment type="subcellular location">
    <subcellularLocation>
        <location evidence="1">Cell inner membrane</location>
        <topology evidence="1">Single-pass type II membrane protein</topology>
        <orientation evidence="1">Periplasmic side</orientation>
    </subcellularLocation>
</comment>
<evidence type="ECO:0000313" key="18">
    <source>
        <dbReference type="Proteomes" id="UP000199473"/>
    </source>
</evidence>
<organism evidence="17 18">
    <name type="scientific">Falsiroseomonas stagni DSM 19981</name>
    <dbReference type="NCBI Taxonomy" id="1123062"/>
    <lineage>
        <taxon>Bacteria</taxon>
        <taxon>Pseudomonadati</taxon>
        <taxon>Pseudomonadota</taxon>
        <taxon>Alphaproteobacteria</taxon>
        <taxon>Acetobacterales</taxon>
        <taxon>Roseomonadaceae</taxon>
        <taxon>Falsiroseomonas</taxon>
    </lineage>
</organism>
<dbReference type="InterPro" id="IPR052029">
    <property type="entry name" value="PpiD_chaperone"/>
</dbReference>
<dbReference type="InterPro" id="IPR027304">
    <property type="entry name" value="Trigger_fact/SurA_dom_sf"/>
</dbReference>
<keyword evidence="6 15" id="KW-1133">Transmembrane helix</keyword>
<evidence type="ECO:0000256" key="14">
    <source>
        <dbReference type="PROSITE-ProRule" id="PRU00278"/>
    </source>
</evidence>
<gene>
    <name evidence="17" type="ORF">SAMN02745775_10983</name>
</gene>
<dbReference type="AlphaFoldDB" id="A0A1I4D1L8"/>
<keyword evidence="5 15" id="KW-0812">Transmembrane</keyword>
<evidence type="ECO:0000256" key="1">
    <source>
        <dbReference type="ARBA" id="ARBA00004382"/>
    </source>
</evidence>
<keyword evidence="14 17" id="KW-0413">Isomerase</keyword>
<keyword evidence="14" id="KW-0697">Rotamase</keyword>
<evidence type="ECO:0000256" key="9">
    <source>
        <dbReference type="ARBA" id="ARBA00030642"/>
    </source>
</evidence>
<evidence type="ECO:0000256" key="12">
    <source>
        <dbReference type="ARBA" id="ARBA00040743"/>
    </source>
</evidence>
<dbReference type="Gene3D" id="3.10.50.40">
    <property type="match status" value="1"/>
</dbReference>
<evidence type="ECO:0000256" key="6">
    <source>
        <dbReference type="ARBA" id="ARBA00022989"/>
    </source>
</evidence>
<dbReference type="InterPro" id="IPR046357">
    <property type="entry name" value="PPIase_dom_sf"/>
</dbReference>
<evidence type="ECO:0000313" key="17">
    <source>
        <dbReference type="EMBL" id="SFK87392.1"/>
    </source>
</evidence>
<dbReference type="InterPro" id="IPR000297">
    <property type="entry name" value="PPIase_PpiC"/>
</dbReference>
<protein>
    <recommendedName>
        <fullName evidence="2">Parvulin-like PPIase</fullName>
    </recommendedName>
    <alternativeName>
        <fullName evidence="9">Peptidyl-prolyl cis-trans isomerase plp</fullName>
    </alternativeName>
    <alternativeName>
        <fullName evidence="12">Periplasmic chaperone PpiD</fullName>
    </alternativeName>
    <alternativeName>
        <fullName evidence="13">Periplasmic folding chaperone</fullName>
    </alternativeName>
    <alternativeName>
        <fullName evidence="10">Rotamase plp</fullName>
    </alternativeName>
</protein>
<dbReference type="EMBL" id="FOSQ01000009">
    <property type="protein sequence ID" value="SFK87392.1"/>
    <property type="molecule type" value="Genomic_DNA"/>
</dbReference>
<dbReference type="PROSITE" id="PS50198">
    <property type="entry name" value="PPIC_PPIASE_2"/>
    <property type="match status" value="1"/>
</dbReference>
<evidence type="ECO:0000256" key="7">
    <source>
        <dbReference type="ARBA" id="ARBA00023136"/>
    </source>
</evidence>
<evidence type="ECO:0000259" key="16">
    <source>
        <dbReference type="PROSITE" id="PS50198"/>
    </source>
</evidence>
<accession>A0A1I4D1L8</accession>
<dbReference type="SUPFAM" id="SSF54534">
    <property type="entry name" value="FKBP-like"/>
    <property type="match status" value="1"/>
</dbReference>
<dbReference type="SUPFAM" id="SSF109998">
    <property type="entry name" value="Triger factor/SurA peptide-binding domain-like"/>
    <property type="match status" value="1"/>
</dbReference>
<evidence type="ECO:0000256" key="8">
    <source>
        <dbReference type="ARBA" id="ARBA00023186"/>
    </source>
</evidence>
<evidence type="ECO:0000256" key="11">
    <source>
        <dbReference type="ARBA" id="ARBA00038408"/>
    </source>
</evidence>
<keyword evidence="7 15" id="KW-0472">Membrane</keyword>
<name>A0A1I4D1L8_9PROT</name>